<comment type="caution">
    <text evidence="2">The sequence shown here is derived from an EMBL/GenBank/DDBJ whole genome shotgun (WGS) entry which is preliminary data.</text>
</comment>
<proteinExistence type="predicted"/>
<name>A0A699WX79_TANCI</name>
<feature type="region of interest" description="Disordered" evidence="1">
    <location>
        <begin position="1"/>
        <end position="25"/>
    </location>
</feature>
<dbReference type="AlphaFoldDB" id="A0A699WX79"/>
<protein>
    <submittedName>
        <fullName evidence="2">Uncharacterized protein</fullName>
    </submittedName>
</protein>
<sequence>DALDPPQEIKDFEILPPGPGGHDDVQRRVDAVLQGEDVPANLTVTELQHARIQAPQDVCIVVLRVGVADGMLQLGRERMSILAVRRSVQVL</sequence>
<feature type="non-terminal residue" evidence="2">
    <location>
        <position position="1"/>
    </location>
</feature>
<evidence type="ECO:0000313" key="2">
    <source>
        <dbReference type="EMBL" id="GFD52382.1"/>
    </source>
</evidence>
<dbReference type="EMBL" id="BKCJ011781504">
    <property type="protein sequence ID" value="GFD52382.1"/>
    <property type="molecule type" value="Genomic_DNA"/>
</dbReference>
<gene>
    <name evidence="2" type="ORF">Tci_924351</name>
</gene>
<organism evidence="2">
    <name type="scientific">Tanacetum cinerariifolium</name>
    <name type="common">Dalmatian daisy</name>
    <name type="synonym">Chrysanthemum cinerariifolium</name>
    <dbReference type="NCBI Taxonomy" id="118510"/>
    <lineage>
        <taxon>Eukaryota</taxon>
        <taxon>Viridiplantae</taxon>
        <taxon>Streptophyta</taxon>
        <taxon>Embryophyta</taxon>
        <taxon>Tracheophyta</taxon>
        <taxon>Spermatophyta</taxon>
        <taxon>Magnoliopsida</taxon>
        <taxon>eudicotyledons</taxon>
        <taxon>Gunneridae</taxon>
        <taxon>Pentapetalae</taxon>
        <taxon>asterids</taxon>
        <taxon>campanulids</taxon>
        <taxon>Asterales</taxon>
        <taxon>Asteraceae</taxon>
        <taxon>Asteroideae</taxon>
        <taxon>Anthemideae</taxon>
        <taxon>Anthemidinae</taxon>
        <taxon>Tanacetum</taxon>
    </lineage>
</organism>
<reference evidence="2" key="1">
    <citation type="journal article" date="2019" name="Sci. Rep.">
        <title>Draft genome of Tanacetum cinerariifolium, the natural source of mosquito coil.</title>
        <authorList>
            <person name="Yamashiro T."/>
            <person name="Shiraishi A."/>
            <person name="Satake H."/>
            <person name="Nakayama K."/>
        </authorList>
    </citation>
    <scope>NUCLEOTIDE SEQUENCE</scope>
</reference>
<accession>A0A699WX79</accession>
<evidence type="ECO:0000256" key="1">
    <source>
        <dbReference type="SAM" id="MobiDB-lite"/>
    </source>
</evidence>